<evidence type="ECO:0000256" key="1">
    <source>
        <dbReference type="ARBA" id="ARBA00004429"/>
    </source>
</evidence>
<dbReference type="PRINTS" id="PR00701">
    <property type="entry name" value="60KDINNERMP"/>
</dbReference>
<dbReference type="Pfam" id="PF02096">
    <property type="entry name" value="60KD_IMP"/>
    <property type="match status" value="1"/>
</dbReference>
<feature type="transmembrane region" description="Helical" evidence="13">
    <location>
        <begin position="443"/>
        <end position="464"/>
    </location>
</feature>
<dbReference type="NCBIfam" id="NF002356">
    <property type="entry name" value="PRK01318.2-3"/>
    <property type="match status" value="1"/>
</dbReference>
<evidence type="ECO:0000256" key="12">
    <source>
        <dbReference type="ARBA" id="ARBA00033342"/>
    </source>
</evidence>
<evidence type="ECO:0000256" key="9">
    <source>
        <dbReference type="ARBA" id="ARBA00023136"/>
    </source>
</evidence>
<dbReference type="InterPro" id="IPR028055">
    <property type="entry name" value="YidC/Oxa/ALB_C"/>
</dbReference>
<evidence type="ECO:0000256" key="13">
    <source>
        <dbReference type="HAMAP-Rule" id="MF_01810"/>
    </source>
</evidence>
<dbReference type="EMBL" id="RIAR02000001">
    <property type="protein sequence ID" value="NSL88210.1"/>
    <property type="molecule type" value="Genomic_DNA"/>
</dbReference>
<comment type="subcellular location">
    <subcellularLocation>
        <location evidence="1">Cell inner membrane</location>
        <topology evidence="1">Multi-pass membrane protein</topology>
    </subcellularLocation>
    <subcellularLocation>
        <location evidence="13">Cell membrane</location>
        <topology evidence="13">Multi-pass membrane protein</topology>
    </subcellularLocation>
</comment>
<dbReference type="GO" id="GO:0051205">
    <property type="term" value="P:protein insertion into membrane"/>
    <property type="evidence" value="ECO:0007669"/>
    <property type="project" value="TreeGrafter"/>
</dbReference>
<dbReference type="NCBIfam" id="TIGR03592">
    <property type="entry name" value="yidC_oxa1_cterm"/>
    <property type="match status" value="1"/>
</dbReference>
<dbReference type="RefSeq" id="WP_127043455.1">
    <property type="nucleotide sequence ID" value="NZ_JAABOK010000002.1"/>
</dbReference>
<dbReference type="InterPro" id="IPR019998">
    <property type="entry name" value="Membr_insert_YidC"/>
</dbReference>
<proteinExistence type="inferred from homology"/>
<comment type="similarity">
    <text evidence="2 13">Belongs to the OXA1/ALB3/YidC family. Type 1 subfamily.</text>
</comment>
<protein>
    <recommendedName>
        <fullName evidence="3 13">Membrane protein insertase YidC</fullName>
    </recommendedName>
    <alternativeName>
        <fullName evidence="12 13">Foldase YidC</fullName>
    </alternativeName>
    <alternativeName>
        <fullName evidence="13">Membrane protein YidC</fullName>
    </alternativeName>
    <alternativeName>
        <fullName evidence="11 13">membrane integrase YidC</fullName>
    </alternativeName>
</protein>
<dbReference type="PANTHER" id="PTHR12428">
    <property type="entry name" value="OXA1"/>
    <property type="match status" value="1"/>
</dbReference>
<evidence type="ECO:0000256" key="3">
    <source>
        <dbReference type="ARBA" id="ARBA00015325"/>
    </source>
</evidence>
<evidence type="ECO:0000256" key="6">
    <source>
        <dbReference type="ARBA" id="ARBA00022692"/>
    </source>
</evidence>
<keyword evidence="6 13" id="KW-0812">Transmembrane</keyword>
<accession>A0A433WCE7</accession>
<gene>
    <name evidence="13 16" type="primary">yidC</name>
    <name evidence="16" type="ORF">ECE50_015315</name>
</gene>
<keyword evidence="10 13" id="KW-0143">Chaperone</keyword>
<dbReference type="Proteomes" id="UP000281028">
    <property type="component" value="Unassembled WGS sequence"/>
</dbReference>
<evidence type="ECO:0000256" key="10">
    <source>
        <dbReference type="ARBA" id="ARBA00023186"/>
    </source>
</evidence>
<dbReference type="InterPro" id="IPR028053">
    <property type="entry name" value="Membr_insert_YidC_N"/>
</dbReference>
<evidence type="ECO:0000256" key="7">
    <source>
        <dbReference type="ARBA" id="ARBA00022927"/>
    </source>
</evidence>
<dbReference type="Pfam" id="PF14849">
    <property type="entry name" value="YidC_periplas"/>
    <property type="match status" value="1"/>
</dbReference>
<dbReference type="CDD" id="cd20070">
    <property type="entry name" value="5TM_YidC_Alb3"/>
    <property type="match status" value="1"/>
</dbReference>
<dbReference type="HAMAP" id="MF_01810">
    <property type="entry name" value="YidC_type1"/>
    <property type="match status" value="1"/>
</dbReference>
<evidence type="ECO:0000256" key="4">
    <source>
        <dbReference type="ARBA" id="ARBA00022448"/>
    </source>
</evidence>
<feature type="domain" description="Membrane insertase YidC N-terminal" evidence="15">
    <location>
        <begin position="92"/>
        <end position="355"/>
    </location>
</feature>
<sequence>MDRNSVIGFLLLGVLLVGYIFFNQKQQVKASKEKARQDSIANLNKPKAPVNDTAAFAAAANGTPLDSAHQAQLAGEFGIFANAAVAPLQTTVLENDELKITFTNKGGQPAGVQLKKFKTSDGAPLMLVQGSFNRLSVEVPAGPNKVLNSADLFFTAGTVQKLADGAQSISYRLNTSNPAAYLEFSYTIKPGTYLVDYNVHAVGFQNILPGNQNYLNLQWNAQDDKQEHDMENERLNNQVHYMYSNDKHDYFTLSRTSHEKLENKLKWISVKQQFFNTTLIAKNGDFNSADVNTKVPQSGNIVGQTFTSIQLPYNRSNDFSFPIEIYYGPSHYKTLKSFDLGLEKIIPLGSGIFAFVKYVNKWIIIPVFNFLSGFISNYGVIIILLTIFIRLLIAPFTYQSYVSQAKMKVLKPEIDELRAKHGDDQQTFGVEQMKLFKSAGVNPLGGCLPALLQLPILVAMYSFFPSSIELRQESFLWAKDLSTYDSILNLPFNIPFYGNHVSLFTILMTITSLVLAFYNRGMTDQSNPVMKYMPYFMPIMFLGIFNRMAAALTFYYFLSNVISILLQFVIQKFIINHDKILAQIQENKKKPVSKSKWQEKLEEVQKRQQTMQQQQQNKKK</sequence>
<keyword evidence="5 13" id="KW-1003">Cell membrane</keyword>
<dbReference type="AlphaFoldDB" id="A0A433WCE7"/>
<comment type="function">
    <text evidence="13">Required for the insertion and/or proper folding and/or complex formation of integral membrane proteins into the membrane. Involved in integration of membrane proteins that insert both dependently and independently of the Sec translocase complex, as well as at least some lipoproteins. Aids folding of multispanning membrane proteins.</text>
</comment>
<organism evidence="16 17">
    <name type="scientific">Chitinophaga solisilvae</name>
    <dbReference type="NCBI Taxonomy" id="1233460"/>
    <lineage>
        <taxon>Bacteria</taxon>
        <taxon>Pseudomonadati</taxon>
        <taxon>Bacteroidota</taxon>
        <taxon>Chitinophagia</taxon>
        <taxon>Chitinophagales</taxon>
        <taxon>Chitinophagaceae</taxon>
        <taxon>Chitinophaga</taxon>
    </lineage>
</organism>
<comment type="caution">
    <text evidence="16">The sequence shown here is derived from an EMBL/GenBank/DDBJ whole genome shotgun (WGS) entry which is preliminary data.</text>
</comment>
<evidence type="ECO:0000313" key="16">
    <source>
        <dbReference type="EMBL" id="NSL88210.1"/>
    </source>
</evidence>
<evidence type="ECO:0000259" key="15">
    <source>
        <dbReference type="Pfam" id="PF14849"/>
    </source>
</evidence>
<dbReference type="Gene3D" id="2.70.98.90">
    <property type="match status" value="1"/>
</dbReference>
<dbReference type="CDD" id="cd19961">
    <property type="entry name" value="EcYidC-like_peri"/>
    <property type="match status" value="1"/>
</dbReference>
<dbReference type="NCBIfam" id="TIGR03593">
    <property type="entry name" value="yidC_nterm"/>
    <property type="match status" value="1"/>
</dbReference>
<dbReference type="InterPro" id="IPR038221">
    <property type="entry name" value="YidC_periplasmic_sf"/>
</dbReference>
<feature type="domain" description="Membrane insertase YidC/Oxa/ALB C-terminal" evidence="14">
    <location>
        <begin position="378"/>
        <end position="572"/>
    </location>
</feature>
<feature type="transmembrane region" description="Helical" evidence="13">
    <location>
        <begin position="496"/>
        <end position="518"/>
    </location>
</feature>
<keyword evidence="9 13" id="KW-0472">Membrane</keyword>
<keyword evidence="17" id="KW-1185">Reference proteome</keyword>
<evidence type="ECO:0000259" key="14">
    <source>
        <dbReference type="Pfam" id="PF02096"/>
    </source>
</evidence>
<keyword evidence="8 13" id="KW-1133">Transmembrane helix</keyword>
<keyword evidence="7 13" id="KW-0653">Protein transport</keyword>
<feature type="transmembrane region" description="Helical" evidence="13">
    <location>
        <begin position="377"/>
        <end position="398"/>
    </location>
</feature>
<name>A0A433WCE7_9BACT</name>
<evidence type="ECO:0000256" key="5">
    <source>
        <dbReference type="ARBA" id="ARBA00022475"/>
    </source>
</evidence>
<comment type="subunit">
    <text evidence="13">Interacts with the Sec translocase complex via SecD. Specifically interacts with transmembrane segments of nascent integral membrane proteins during membrane integration.</text>
</comment>
<evidence type="ECO:0000256" key="11">
    <source>
        <dbReference type="ARBA" id="ARBA00033245"/>
    </source>
</evidence>
<dbReference type="InterPro" id="IPR001708">
    <property type="entry name" value="YidC/ALB3/OXA1/COX18"/>
</dbReference>
<evidence type="ECO:0000256" key="8">
    <source>
        <dbReference type="ARBA" id="ARBA00022989"/>
    </source>
</evidence>
<dbReference type="GO" id="GO:0005886">
    <property type="term" value="C:plasma membrane"/>
    <property type="evidence" value="ECO:0007669"/>
    <property type="project" value="UniProtKB-SubCell"/>
</dbReference>
<dbReference type="InterPro" id="IPR047196">
    <property type="entry name" value="YidC_ALB_C"/>
</dbReference>
<dbReference type="GO" id="GO:0032977">
    <property type="term" value="F:membrane insertase activity"/>
    <property type="evidence" value="ECO:0007669"/>
    <property type="project" value="InterPro"/>
</dbReference>
<evidence type="ECO:0000313" key="17">
    <source>
        <dbReference type="Proteomes" id="UP000281028"/>
    </source>
</evidence>
<dbReference type="GO" id="GO:0015031">
    <property type="term" value="P:protein transport"/>
    <property type="evidence" value="ECO:0007669"/>
    <property type="project" value="UniProtKB-KW"/>
</dbReference>
<reference evidence="16" key="1">
    <citation type="submission" date="2020-05" db="EMBL/GenBank/DDBJ databases">
        <title>Chitinophaga laudate sp. nov., isolated from a tropical peat swamp.</title>
        <authorList>
            <person name="Goh C.B.S."/>
            <person name="Lee M.S."/>
            <person name="Parimannan S."/>
            <person name="Pasbakhsh P."/>
            <person name="Yule C.M."/>
            <person name="Rajandas H."/>
            <person name="Loke S."/>
            <person name="Croft L."/>
            <person name="Tan J.B.L."/>
        </authorList>
    </citation>
    <scope>NUCLEOTIDE SEQUENCE</scope>
    <source>
        <strain evidence="16">Mgbs1</strain>
    </source>
</reference>
<dbReference type="OrthoDB" id="9780552at2"/>
<evidence type="ECO:0000256" key="2">
    <source>
        <dbReference type="ARBA" id="ARBA00010527"/>
    </source>
</evidence>
<keyword evidence="4 13" id="KW-0813">Transport</keyword>
<dbReference type="PANTHER" id="PTHR12428:SF65">
    <property type="entry name" value="CYTOCHROME C OXIDASE ASSEMBLY PROTEIN COX18, MITOCHONDRIAL"/>
    <property type="match status" value="1"/>
</dbReference>
<feature type="transmembrane region" description="Helical" evidence="13">
    <location>
        <begin position="6"/>
        <end position="22"/>
    </location>
</feature>